<comment type="caution">
    <text evidence="2">The sequence shown here is derived from an EMBL/GenBank/DDBJ whole genome shotgun (WGS) entry which is preliminary data.</text>
</comment>
<feature type="transmembrane region" description="Helical" evidence="1">
    <location>
        <begin position="12"/>
        <end position="33"/>
    </location>
</feature>
<dbReference type="Proteomes" id="UP000248134">
    <property type="component" value="Unassembled WGS sequence"/>
</dbReference>
<keyword evidence="1" id="KW-1133">Transmembrane helix</keyword>
<proteinExistence type="predicted"/>
<reference evidence="2 3" key="1">
    <citation type="submission" date="2018-06" db="EMBL/GenBank/DDBJ databases">
        <title>Draft Whole-Genome Sequence of the purple photosynthetic bacterium Rhodospeudomonas palustris XCP.</title>
        <authorList>
            <person name="Rayyan A."/>
            <person name="Meyer T.E."/>
            <person name="Kyndt J.A."/>
        </authorList>
    </citation>
    <scope>NUCLEOTIDE SEQUENCE [LARGE SCALE GENOMIC DNA]</scope>
    <source>
        <strain evidence="2 3">XCP</strain>
    </source>
</reference>
<name>A0A323V0Y5_RHOPL</name>
<keyword evidence="1" id="KW-0812">Transmembrane</keyword>
<organism evidence="2 3">
    <name type="scientific">Rhodopseudomonas palustris</name>
    <dbReference type="NCBI Taxonomy" id="1076"/>
    <lineage>
        <taxon>Bacteria</taxon>
        <taxon>Pseudomonadati</taxon>
        <taxon>Pseudomonadota</taxon>
        <taxon>Alphaproteobacteria</taxon>
        <taxon>Hyphomicrobiales</taxon>
        <taxon>Nitrobacteraceae</taxon>
        <taxon>Rhodopseudomonas</taxon>
    </lineage>
</organism>
<dbReference type="OrthoDB" id="8265023at2"/>
<sequence>MTTSTTTSLPRNVYWFEVLLLTSLMLDCISVAFQDRTVIEPSMSSGVVAAANTMAAALIVLLTYLVWLAAHARKNWARAVLTASLVFSVVSLGQIIGDSGIEAGLWIDITSCVLTAVGLYLSYTGDARGWFTA</sequence>
<evidence type="ECO:0000313" key="2">
    <source>
        <dbReference type="EMBL" id="PZA13828.1"/>
    </source>
</evidence>
<evidence type="ECO:0000256" key="1">
    <source>
        <dbReference type="SAM" id="Phobius"/>
    </source>
</evidence>
<feature type="transmembrane region" description="Helical" evidence="1">
    <location>
        <begin position="79"/>
        <end position="97"/>
    </location>
</feature>
<protein>
    <submittedName>
        <fullName evidence="2">Uncharacterized protein</fullName>
    </submittedName>
</protein>
<dbReference type="EMBL" id="QKQS01000003">
    <property type="protein sequence ID" value="PZA13828.1"/>
    <property type="molecule type" value="Genomic_DNA"/>
</dbReference>
<evidence type="ECO:0000313" key="3">
    <source>
        <dbReference type="Proteomes" id="UP000248134"/>
    </source>
</evidence>
<keyword evidence="1" id="KW-0472">Membrane</keyword>
<gene>
    <name evidence="2" type="ORF">DNX69_01870</name>
</gene>
<dbReference type="AlphaFoldDB" id="A0A323V0Y5"/>
<feature type="transmembrane region" description="Helical" evidence="1">
    <location>
        <begin position="45"/>
        <end position="67"/>
    </location>
</feature>
<accession>A0A323V0Y5</accession>
<dbReference type="RefSeq" id="WP_110784323.1">
    <property type="nucleotide sequence ID" value="NZ_QKQS01000003.1"/>
</dbReference>
<feature type="transmembrane region" description="Helical" evidence="1">
    <location>
        <begin position="103"/>
        <end position="123"/>
    </location>
</feature>